<dbReference type="Pfam" id="PF14168">
    <property type="entry name" value="YjzC"/>
    <property type="match status" value="1"/>
</dbReference>
<organism evidence="1 2">
    <name type="scientific">Aquibacillus salsiterrae</name>
    <dbReference type="NCBI Taxonomy" id="2950439"/>
    <lineage>
        <taxon>Bacteria</taxon>
        <taxon>Bacillati</taxon>
        <taxon>Bacillota</taxon>
        <taxon>Bacilli</taxon>
        <taxon>Bacillales</taxon>
        <taxon>Bacillaceae</taxon>
        <taxon>Aquibacillus</taxon>
    </lineage>
</organism>
<accession>A0A9X4AHD7</accession>
<dbReference type="InterPro" id="IPR025549">
    <property type="entry name" value="YjzC"/>
</dbReference>
<dbReference type="EMBL" id="JAMQKC010000019">
    <property type="protein sequence ID" value="MDC3418088.1"/>
    <property type="molecule type" value="Genomic_DNA"/>
</dbReference>
<proteinExistence type="predicted"/>
<sequence>MAIGDRYKTGQKSTANAYYSWDGYTDGTRYPSPTPEEQKIKLETGDVFPPINSCGKGAYWKMTSYA</sequence>
<gene>
    <name evidence="1" type="ORF">NC799_14445</name>
</gene>
<dbReference type="AlphaFoldDB" id="A0A9X4AHD7"/>
<name>A0A9X4AHD7_9BACI</name>
<evidence type="ECO:0000313" key="2">
    <source>
        <dbReference type="Proteomes" id="UP001145069"/>
    </source>
</evidence>
<dbReference type="Proteomes" id="UP001145069">
    <property type="component" value="Unassembled WGS sequence"/>
</dbReference>
<protein>
    <submittedName>
        <fullName evidence="1">YjzC family protein</fullName>
    </submittedName>
</protein>
<reference evidence="1" key="1">
    <citation type="submission" date="2022-06" db="EMBL/GenBank/DDBJ databases">
        <title>Aquibacillus sp. a new bacterium isolated from soil saline samples.</title>
        <authorList>
            <person name="Galisteo C."/>
            <person name="De La Haba R."/>
            <person name="Sanchez-Porro C."/>
            <person name="Ventosa A."/>
        </authorList>
    </citation>
    <scope>NUCLEOTIDE SEQUENCE</scope>
    <source>
        <strain evidence="1">3ASR75-54</strain>
    </source>
</reference>
<dbReference type="RefSeq" id="WP_272447151.1">
    <property type="nucleotide sequence ID" value="NZ_JAMQKC010000019.1"/>
</dbReference>
<keyword evidence="2" id="KW-1185">Reference proteome</keyword>
<evidence type="ECO:0000313" key="1">
    <source>
        <dbReference type="EMBL" id="MDC3418088.1"/>
    </source>
</evidence>
<comment type="caution">
    <text evidence="1">The sequence shown here is derived from an EMBL/GenBank/DDBJ whole genome shotgun (WGS) entry which is preliminary data.</text>
</comment>